<proteinExistence type="predicted"/>
<dbReference type="AlphaFoldDB" id="A0A8X6PJ10"/>
<sequence length="97" mass="10853">MTWFHSAAVQFPRAHHSKRRRRWVGVKGSTLNGRRDPKCPSARCLRMVREDTGAPSEGATCPGWGPMKQLAVHVHFLRCGGLLDNWSVEGVLSLVFV</sequence>
<dbReference type="EMBL" id="BMAW01020911">
    <property type="protein sequence ID" value="GFT70689.1"/>
    <property type="molecule type" value="Genomic_DNA"/>
</dbReference>
<name>A0A8X6PJ10_NEPPI</name>
<dbReference type="OrthoDB" id="10461355at2759"/>
<accession>A0A8X6PJ10</accession>
<gene>
    <name evidence="1" type="primary">NCL1_41289</name>
    <name evidence="1" type="ORF">NPIL_301691</name>
</gene>
<comment type="caution">
    <text evidence="1">The sequence shown here is derived from an EMBL/GenBank/DDBJ whole genome shotgun (WGS) entry which is preliminary data.</text>
</comment>
<protein>
    <submittedName>
        <fullName evidence="1">Uncharacterized protein</fullName>
    </submittedName>
</protein>
<organism evidence="1 2">
    <name type="scientific">Nephila pilipes</name>
    <name type="common">Giant wood spider</name>
    <name type="synonym">Nephila maculata</name>
    <dbReference type="NCBI Taxonomy" id="299642"/>
    <lineage>
        <taxon>Eukaryota</taxon>
        <taxon>Metazoa</taxon>
        <taxon>Ecdysozoa</taxon>
        <taxon>Arthropoda</taxon>
        <taxon>Chelicerata</taxon>
        <taxon>Arachnida</taxon>
        <taxon>Araneae</taxon>
        <taxon>Araneomorphae</taxon>
        <taxon>Entelegynae</taxon>
        <taxon>Araneoidea</taxon>
        <taxon>Nephilidae</taxon>
        <taxon>Nephila</taxon>
    </lineage>
</organism>
<keyword evidence="2" id="KW-1185">Reference proteome</keyword>
<evidence type="ECO:0000313" key="1">
    <source>
        <dbReference type="EMBL" id="GFT70689.1"/>
    </source>
</evidence>
<dbReference type="Proteomes" id="UP000887013">
    <property type="component" value="Unassembled WGS sequence"/>
</dbReference>
<evidence type="ECO:0000313" key="2">
    <source>
        <dbReference type="Proteomes" id="UP000887013"/>
    </source>
</evidence>
<reference evidence="1" key="1">
    <citation type="submission" date="2020-08" db="EMBL/GenBank/DDBJ databases">
        <title>Multicomponent nature underlies the extraordinary mechanical properties of spider dragline silk.</title>
        <authorList>
            <person name="Kono N."/>
            <person name="Nakamura H."/>
            <person name="Mori M."/>
            <person name="Yoshida Y."/>
            <person name="Ohtoshi R."/>
            <person name="Malay A.D."/>
            <person name="Moran D.A.P."/>
            <person name="Tomita M."/>
            <person name="Numata K."/>
            <person name="Arakawa K."/>
        </authorList>
    </citation>
    <scope>NUCLEOTIDE SEQUENCE</scope>
</reference>